<dbReference type="KEGG" id="fau:Fraau_1771"/>
<evidence type="ECO:0000313" key="1">
    <source>
        <dbReference type="EMBL" id="AFC86178.1"/>
    </source>
</evidence>
<accession>H8KZD6</accession>
<reference evidence="1" key="1">
    <citation type="submission" date="2012-02" db="EMBL/GenBank/DDBJ databases">
        <title>The complete genome of Frateuria aurantia DSM 6220.</title>
        <authorList>
            <consortium name="US DOE Joint Genome Institute (JGI-PGF)"/>
            <person name="Lucas S."/>
            <person name="Copeland A."/>
            <person name="Lapidus A."/>
            <person name="Glavina del Rio T."/>
            <person name="Dalin E."/>
            <person name="Tice H."/>
            <person name="Bruce D."/>
            <person name="Goodwin L."/>
            <person name="Pitluck S."/>
            <person name="Peters L."/>
            <person name="Ovchinnikova G."/>
            <person name="Teshima H."/>
            <person name="Kyrpides N."/>
            <person name="Mavromatis K."/>
            <person name="Ivanova N."/>
            <person name="Brettin T."/>
            <person name="Detter J.C."/>
            <person name="Han C."/>
            <person name="Larimer F."/>
            <person name="Land M."/>
            <person name="Hauser L."/>
            <person name="Markowitz V."/>
            <person name="Cheng J.-F."/>
            <person name="Hugenholtz P."/>
            <person name="Woyke T."/>
            <person name="Wu D."/>
            <person name="Brambilla E."/>
            <person name="Klenk H.-P."/>
            <person name="Eisen J.A."/>
        </authorList>
    </citation>
    <scope>NUCLEOTIDE SEQUENCE</scope>
    <source>
        <strain evidence="1">DSM 6220</strain>
    </source>
</reference>
<protein>
    <submittedName>
        <fullName evidence="1">Uncharacterized protein</fullName>
    </submittedName>
</protein>
<dbReference type="EMBL" id="CP003350">
    <property type="protein sequence ID" value="AFC86178.1"/>
    <property type="molecule type" value="Genomic_DNA"/>
</dbReference>
<keyword evidence="2" id="KW-1185">Reference proteome</keyword>
<sequence>MLSLAKQCAIYAKTFPLLSSLYGQGLSASQMYEKVRAVHPEIAQLPLYAFNVSMVHDAASRWRAETWVQMSNDSCNNPYVGAQPVYIQEDDMSPSQDR</sequence>
<proteinExistence type="predicted"/>
<dbReference type="AlphaFoldDB" id="H8KZD6"/>
<name>H8KZD6_FRAAD</name>
<gene>
    <name evidence="1" type="ordered locus">Fraau_1771</name>
</gene>
<dbReference type="HOGENOM" id="CLU_2329623_0_0_6"/>
<dbReference type="RefSeq" id="WP_014403183.1">
    <property type="nucleotide sequence ID" value="NC_017033.1"/>
</dbReference>
<organism evidence="1 2">
    <name type="scientific">Frateuria aurantia (strain ATCC 33424 / DSM 6220 / KCTC 2777 / LMG 1558 / NBRC 3245 / NCIMB 13370)</name>
    <name type="common">Acetobacter aurantius</name>
    <dbReference type="NCBI Taxonomy" id="767434"/>
    <lineage>
        <taxon>Bacteria</taxon>
        <taxon>Pseudomonadati</taxon>
        <taxon>Pseudomonadota</taxon>
        <taxon>Gammaproteobacteria</taxon>
        <taxon>Lysobacterales</taxon>
        <taxon>Rhodanobacteraceae</taxon>
        <taxon>Frateuria</taxon>
    </lineage>
</organism>
<evidence type="ECO:0000313" key="2">
    <source>
        <dbReference type="Proteomes" id="UP000005234"/>
    </source>
</evidence>
<dbReference type="Proteomes" id="UP000005234">
    <property type="component" value="Chromosome"/>
</dbReference>